<feature type="domain" description="Plastocyanin-like" evidence="8">
    <location>
        <begin position="100"/>
        <end position="209"/>
    </location>
</feature>
<keyword evidence="3" id="KW-0560">Oxidoreductase</keyword>
<feature type="chain" id="PRO_5036428345" evidence="5">
    <location>
        <begin position="21"/>
        <end position="672"/>
    </location>
</feature>
<keyword evidence="5" id="KW-0732">Signal</keyword>
<dbReference type="FunFam" id="2.60.40.420:FF:000045">
    <property type="entry name" value="Laccase 2"/>
    <property type="match status" value="1"/>
</dbReference>
<dbReference type="InterPro" id="IPR002355">
    <property type="entry name" value="Cu_oxidase_Cu_BS"/>
</dbReference>
<comment type="similarity">
    <text evidence="1">Belongs to the multicopper oxidase family.</text>
</comment>
<evidence type="ECO:0000313" key="9">
    <source>
        <dbReference type="EMBL" id="CAG6616844.1"/>
    </source>
</evidence>
<dbReference type="InterPro" id="IPR011706">
    <property type="entry name" value="Cu-oxidase_C"/>
</dbReference>
<keyword evidence="4" id="KW-0186">Copper</keyword>
<evidence type="ECO:0000256" key="3">
    <source>
        <dbReference type="ARBA" id="ARBA00023002"/>
    </source>
</evidence>
<dbReference type="Gene3D" id="2.60.40.420">
    <property type="entry name" value="Cupredoxins - blue copper proteins"/>
    <property type="match status" value="3"/>
</dbReference>
<dbReference type="CDD" id="cd13905">
    <property type="entry name" value="CuRO_3_tcLLC2_insect_like"/>
    <property type="match status" value="1"/>
</dbReference>
<accession>A0A8D8LUE1</accession>
<dbReference type="InterPro" id="IPR045087">
    <property type="entry name" value="Cu-oxidase_fam"/>
</dbReference>
<dbReference type="CDD" id="cd13858">
    <property type="entry name" value="CuRO_1_tcLCC2_insect_like"/>
    <property type="match status" value="1"/>
</dbReference>
<reference evidence="9" key="1">
    <citation type="submission" date="2021-05" db="EMBL/GenBank/DDBJ databases">
        <authorList>
            <person name="Alioto T."/>
            <person name="Alioto T."/>
            <person name="Gomez Garrido J."/>
        </authorList>
    </citation>
    <scope>NUCLEOTIDE SEQUENCE</scope>
</reference>
<evidence type="ECO:0000256" key="5">
    <source>
        <dbReference type="SAM" id="SignalP"/>
    </source>
</evidence>
<dbReference type="FunFam" id="2.60.40.420:FF:000031">
    <property type="entry name" value="Laccase-2 isoform A"/>
    <property type="match status" value="1"/>
</dbReference>
<dbReference type="AlphaFoldDB" id="A0A8D8LUE1"/>
<dbReference type="GO" id="GO:0006826">
    <property type="term" value="P:iron ion transport"/>
    <property type="evidence" value="ECO:0007669"/>
    <property type="project" value="TreeGrafter"/>
</dbReference>
<dbReference type="GO" id="GO:0016491">
    <property type="term" value="F:oxidoreductase activity"/>
    <property type="evidence" value="ECO:0007669"/>
    <property type="project" value="UniProtKB-KW"/>
</dbReference>
<dbReference type="PANTHER" id="PTHR11709">
    <property type="entry name" value="MULTI-COPPER OXIDASE"/>
    <property type="match status" value="1"/>
</dbReference>
<evidence type="ECO:0000256" key="2">
    <source>
        <dbReference type="ARBA" id="ARBA00022723"/>
    </source>
</evidence>
<dbReference type="GO" id="GO:0005886">
    <property type="term" value="C:plasma membrane"/>
    <property type="evidence" value="ECO:0007669"/>
    <property type="project" value="TreeGrafter"/>
</dbReference>
<dbReference type="EMBL" id="HBUF01213495">
    <property type="protein sequence ID" value="CAG6666256.1"/>
    <property type="molecule type" value="Transcribed_RNA"/>
</dbReference>
<dbReference type="GO" id="GO:0005507">
    <property type="term" value="F:copper ion binding"/>
    <property type="evidence" value="ECO:0007669"/>
    <property type="project" value="InterPro"/>
</dbReference>
<protein>
    <submittedName>
        <fullName evidence="9">L-ascorbate oxidase</fullName>
    </submittedName>
</protein>
<dbReference type="CDD" id="cd13884">
    <property type="entry name" value="CuRO_2_tcLCC_insect_like"/>
    <property type="match status" value="1"/>
</dbReference>
<feature type="domain" description="Plastocyanin-like" evidence="6">
    <location>
        <begin position="225"/>
        <end position="376"/>
    </location>
</feature>
<feature type="domain" description="Plastocyanin-like" evidence="7">
    <location>
        <begin position="500"/>
        <end position="635"/>
    </location>
</feature>
<dbReference type="InterPro" id="IPR001117">
    <property type="entry name" value="Cu-oxidase_2nd"/>
</dbReference>
<dbReference type="Pfam" id="PF00394">
    <property type="entry name" value="Cu-oxidase"/>
    <property type="match status" value="1"/>
</dbReference>
<dbReference type="PANTHER" id="PTHR11709:SF394">
    <property type="entry name" value="FI03373P-RELATED"/>
    <property type="match status" value="1"/>
</dbReference>
<dbReference type="Pfam" id="PF07732">
    <property type="entry name" value="Cu-oxidase_3"/>
    <property type="match status" value="1"/>
</dbReference>
<proteinExistence type="inferred from homology"/>
<organism evidence="9">
    <name type="scientific">Cacopsylla melanoneura</name>
    <dbReference type="NCBI Taxonomy" id="428564"/>
    <lineage>
        <taxon>Eukaryota</taxon>
        <taxon>Metazoa</taxon>
        <taxon>Ecdysozoa</taxon>
        <taxon>Arthropoda</taxon>
        <taxon>Hexapoda</taxon>
        <taxon>Insecta</taxon>
        <taxon>Pterygota</taxon>
        <taxon>Neoptera</taxon>
        <taxon>Paraneoptera</taxon>
        <taxon>Hemiptera</taxon>
        <taxon>Sternorrhyncha</taxon>
        <taxon>Psylloidea</taxon>
        <taxon>Psyllidae</taxon>
        <taxon>Psyllinae</taxon>
        <taxon>Cacopsylla</taxon>
    </lineage>
</organism>
<dbReference type="InterPro" id="IPR011707">
    <property type="entry name" value="Cu-oxidase-like_N"/>
</dbReference>
<evidence type="ECO:0000256" key="4">
    <source>
        <dbReference type="ARBA" id="ARBA00023008"/>
    </source>
</evidence>
<dbReference type="PROSITE" id="PS00080">
    <property type="entry name" value="MULTICOPPER_OXIDASE2"/>
    <property type="match status" value="1"/>
</dbReference>
<dbReference type="InterPro" id="IPR008972">
    <property type="entry name" value="Cupredoxin"/>
</dbReference>
<name>A0A8D8LUE1_9HEMI</name>
<dbReference type="EMBL" id="HBUF01529716">
    <property type="protein sequence ID" value="CAG6751472.1"/>
    <property type="molecule type" value="Transcribed_RNA"/>
</dbReference>
<sequence>MTQVRSILCIAAQLLITCRALRFVDPDLKKYLQPEDVLYGKYDHFADDENSPYCTRKCVEGGEPRTCYYVFTIEQWTTMGVACMNCPQNKTHCYNHGCVTADGVERGILTINRQLPGPSIQVCQNDKVIVDVQNKMKGTSVSIHWHGLFQRRTPWMDGVPGVTNCPILEKETFRYSFCASEYGTLFGHSHDGTQIADGISAPVIIRRPKNQDPLKDKYDFDLPSHVILLADWMHMMSSEKWPGLIHRSAGMHPETYLINGRGLFKEPTRNLSTNTPYTVFNVKQGFRYRFRLIGAGSLSCAMQITIEGHKMLVIHADGTPIQPWETDTVVILSGERFDVIIDTRNKPVSTYWILVQGVPTCANQNAFQIAALKYAGSPLGDLPRTPIGPKALARGRVFNAVESSDCRGENKDLKCMNEINAFYPTPAYILKPKADVRHTMTFDFNIYDVKNLMFNDNYYTFYNPSSQTHLVATMNNISNVLPPSPLLTQYDDVPNYLKCDPNKTCLDQFPICECMNVFKVGLGQVVEVLIVDGSPRGFDITHPFHWHGVSLFILKQGLLDTSIPLQAAVDKVWAEIDSGKIVKERTHPVEKDTIGVPGDGWTYLRFLANNPGVWIAHCHYAYHAEAGMSYVVQIGEPSDFVKPPPNFPKCGNYLAIHGECPKMDDPNAGIQL</sequence>
<dbReference type="EMBL" id="HBUF01037143">
    <property type="protein sequence ID" value="CAG6616844.1"/>
    <property type="molecule type" value="Transcribed_RNA"/>
</dbReference>
<dbReference type="EMBL" id="HBUF01213496">
    <property type="protein sequence ID" value="CAG6666257.1"/>
    <property type="molecule type" value="Transcribed_RNA"/>
</dbReference>
<dbReference type="Pfam" id="PF07731">
    <property type="entry name" value="Cu-oxidase_2"/>
    <property type="match status" value="1"/>
</dbReference>
<feature type="signal peptide" evidence="5">
    <location>
        <begin position="1"/>
        <end position="20"/>
    </location>
</feature>
<keyword evidence="2" id="KW-0479">Metal-binding</keyword>
<evidence type="ECO:0000256" key="1">
    <source>
        <dbReference type="ARBA" id="ARBA00010609"/>
    </source>
</evidence>
<evidence type="ECO:0000259" key="7">
    <source>
        <dbReference type="Pfam" id="PF07731"/>
    </source>
</evidence>
<evidence type="ECO:0000259" key="6">
    <source>
        <dbReference type="Pfam" id="PF00394"/>
    </source>
</evidence>
<evidence type="ECO:0000259" key="8">
    <source>
        <dbReference type="Pfam" id="PF07732"/>
    </source>
</evidence>
<dbReference type="SUPFAM" id="SSF49503">
    <property type="entry name" value="Cupredoxins"/>
    <property type="match status" value="3"/>
</dbReference>